<proteinExistence type="predicted"/>
<name>A0AAE3GIT1_9PSEU</name>
<comment type="caution">
    <text evidence="1">The sequence shown here is derived from an EMBL/GenBank/DDBJ whole genome shotgun (WGS) entry which is preliminary data.</text>
</comment>
<evidence type="ECO:0000313" key="1">
    <source>
        <dbReference type="EMBL" id="MCP2168084.1"/>
    </source>
</evidence>
<dbReference type="AlphaFoldDB" id="A0AAE3GIT1"/>
<dbReference type="EMBL" id="JAMTCK010000012">
    <property type="protein sequence ID" value="MCP2168084.1"/>
    <property type="molecule type" value="Genomic_DNA"/>
</dbReference>
<sequence>MLNQYCDDLIRAVADQDAAAIAEAIGPLWHATEQAGDEELSAVLARVSGAVAVVPGELGGTLAMLCGGLIERGAEPSPLAAPLAVGLARTITSATGFAAHWQAVSDDYELPGPEDGPPAFRAVMAHLVERNDALREQGRGAEALPTERIAELAEAWFTLPTWLTPATSLLQLSPAARADMAAQPQLTSAVAAAGESVPNLGFLTKLLAVLDGERLIVLHRESGRGYQLTIGGVGDNFQLHTLLAATLSGPVEAGLLAEDGVRPDPSWVASATDGPLEPAVAPIRGQFNLVAADGEWIFNEGVPADIPVLDGHRVVVLDPPTYARSWNIGRLFPMMRPSVVLDRVMPADEAAGWLARIAPPQPVGAAD</sequence>
<organism evidence="1 2">
    <name type="scientific">Goodfellowiella coeruleoviolacea</name>
    <dbReference type="NCBI Taxonomy" id="334858"/>
    <lineage>
        <taxon>Bacteria</taxon>
        <taxon>Bacillati</taxon>
        <taxon>Actinomycetota</taxon>
        <taxon>Actinomycetes</taxon>
        <taxon>Pseudonocardiales</taxon>
        <taxon>Pseudonocardiaceae</taxon>
        <taxon>Goodfellowiella</taxon>
    </lineage>
</organism>
<dbReference type="Proteomes" id="UP001206128">
    <property type="component" value="Unassembled WGS sequence"/>
</dbReference>
<protein>
    <submittedName>
        <fullName evidence="1">Uncharacterized protein</fullName>
    </submittedName>
</protein>
<accession>A0AAE3GIT1</accession>
<dbReference type="RefSeq" id="WP_253775582.1">
    <property type="nucleotide sequence ID" value="NZ_JAMTCK010000012.1"/>
</dbReference>
<reference evidence="1" key="1">
    <citation type="submission" date="2022-06" db="EMBL/GenBank/DDBJ databases">
        <title>Genomic Encyclopedia of Archaeal and Bacterial Type Strains, Phase II (KMG-II): from individual species to whole genera.</title>
        <authorList>
            <person name="Goeker M."/>
        </authorList>
    </citation>
    <scope>NUCLEOTIDE SEQUENCE</scope>
    <source>
        <strain evidence="1">DSM 43935</strain>
    </source>
</reference>
<gene>
    <name evidence="1" type="ORF">LX83_004958</name>
</gene>
<keyword evidence="2" id="KW-1185">Reference proteome</keyword>
<evidence type="ECO:0000313" key="2">
    <source>
        <dbReference type="Proteomes" id="UP001206128"/>
    </source>
</evidence>